<feature type="chain" id="PRO_5024388736" evidence="1">
    <location>
        <begin position="19"/>
        <end position="1057"/>
    </location>
</feature>
<sequence>MKFLVLIALLSYLTIVRSKSVFAHFKVGNTASYSIDDWEDDINQAQIAHIDAFALNIANNDSTVAAQLPTVFSIAGSKGFKLFFSFDYADNGAWLQADVISLINQYKTEAAYYFYNGQAFVSTFEGVDNTQDWPTIIQDTGCFFIPSWSSLGAKVAMATGVPNGLFSWEAWPEGPNDMFTTTDYSYLQVLGGKPYMMPASPWFYTNLPGYHRNWLWRGDDMWFDRWTQIWYVAPEFVEIITWNDYGECHYIGPNRAKAWSLFDSSHGKAQYNYADGFPHDGWRQFLPYVIDVYKTGAAKITEEGLSVWFRPQPASGCATGGTTGNTASKLQVQYGPAEIVQDKIFFTALLGSTATLRVTVGGVDQGATWTRIPDGNAGLYHGNVTYKGTGPVVVTVLRDGIQVAQVSGGSISTVCTDSIENWNAWVGSDTGPSVSAVAPPYLSTALHCVRGTGPGDYAELCAFACNYDYCPTVCTCTEVGNLRTNTLEATGLNGCPAAGYDITYEDSDGQDYGLCEWACNRGFCPFPPCSSTVPLANIGEDVISYPSYTVSKLAATSKANSVAMLAYWTSCEDLPQCAPGFRAVGYGHGKVYDADKNAYTADGCTGGSQGFNRAFCIKTGVILGQCNWRGTATSCSQTCKTGEFLLTQNTHIGYAKAGCKAGHFSSLCCERIEVPSKTFVTCPHTNLNNIITGGHGPVVRAISNSKAYLGGSQVPADECIYNPVGKVLSLRLNQQVANGAILNSIPGTWKAHVGDIADPNPTQNEPPQSQAKDIAGCKKWLEDCHSTLSSVTSTVITSCDEDNWPQSLYPLQSSLKHHGTTEALATNRYHFVSILSFLPDLKSNFITVDVGNTTRLANDEDVSTILQILGNGFQKDDYDCDELHYGGPTMVDQVQTATWDPPITTSIVPAASSSMTFTAATTPAATGPKPILTVATSSEKPIPTKSPENLKRGRGVEDGATHKHAHFNHRYSHRHHRKNEVRASDDAPVLSLVYASETAADIGSLITTSARIFNVFFERGTISFFVLELLDLVLKLNRGYMFSFCLFQLLNALVFRF</sequence>
<comment type="caution">
    <text evidence="2">The sequence shown here is derived from an EMBL/GenBank/DDBJ whole genome shotgun (WGS) entry which is preliminary data.</text>
</comment>
<gene>
    <name evidence="2" type="ORF">EYC84_011550</name>
</gene>
<dbReference type="CDD" id="cd11577">
    <property type="entry name" value="GH71"/>
    <property type="match status" value="1"/>
</dbReference>
<accession>A0A5M9J7Y1</accession>
<proteinExistence type="predicted"/>
<reference evidence="2 3" key="1">
    <citation type="submission" date="2019-06" db="EMBL/GenBank/DDBJ databases">
        <title>Genome Sequence of the Brown Rot Fungal Pathogen Monilinia fructicola.</title>
        <authorList>
            <person name="De Miccolis Angelini R.M."/>
            <person name="Landi L."/>
            <person name="Abate D."/>
            <person name="Pollastro S."/>
            <person name="Romanazzi G."/>
            <person name="Faretra F."/>
        </authorList>
    </citation>
    <scope>NUCLEOTIDE SEQUENCE [LARGE SCALE GENOMIC DNA]</scope>
    <source>
        <strain evidence="2 3">Mfrc123</strain>
    </source>
</reference>
<protein>
    <submittedName>
        <fullName evidence="2">Uncharacterized protein</fullName>
    </submittedName>
</protein>
<feature type="signal peptide" evidence="1">
    <location>
        <begin position="1"/>
        <end position="18"/>
    </location>
</feature>
<dbReference type="EMBL" id="VICG01000015">
    <property type="protein sequence ID" value="KAA8564640.1"/>
    <property type="molecule type" value="Genomic_DNA"/>
</dbReference>
<dbReference type="InterPro" id="IPR005197">
    <property type="entry name" value="Glyco_hydro_71"/>
</dbReference>
<dbReference type="AlphaFoldDB" id="A0A5M9J7Y1"/>
<dbReference type="Proteomes" id="UP000322873">
    <property type="component" value="Unassembled WGS sequence"/>
</dbReference>
<dbReference type="PANTHER" id="PTHR43173">
    <property type="entry name" value="ABC1 FAMILY PROTEIN"/>
    <property type="match status" value="1"/>
</dbReference>
<dbReference type="GO" id="GO:0051118">
    <property type="term" value="F:glucan endo-1,3-alpha-glucosidase activity"/>
    <property type="evidence" value="ECO:0007669"/>
    <property type="project" value="InterPro"/>
</dbReference>
<evidence type="ECO:0000313" key="2">
    <source>
        <dbReference type="EMBL" id="KAA8564640.1"/>
    </source>
</evidence>
<dbReference type="VEuPathDB" id="FungiDB:MFRU_013g01860"/>
<name>A0A5M9J7Y1_MONFR</name>
<dbReference type="InterPro" id="IPR051130">
    <property type="entry name" value="Mito_struct-func_regulator"/>
</dbReference>
<dbReference type="Pfam" id="PF03659">
    <property type="entry name" value="Glyco_hydro_71"/>
    <property type="match status" value="1"/>
</dbReference>
<evidence type="ECO:0000313" key="3">
    <source>
        <dbReference type="Proteomes" id="UP000322873"/>
    </source>
</evidence>
<evidence type="ECO:0000256" key="1">
    <source>
        <dbReference type="SAM" id="SignalP"/>
    </source>
</evidence>
<keyword evidence="3" id="KW-1185">Reference proteome</keyword>
<keyword evidence="1" id="KW-0732">Signal</keyword>
<dbReference type="PANTHER" id="PTHR43173:SF33">
    <property type="entry name" value="ASCUS WALL ENDO-1,3-ALPHA-GLUCANASE-RELATED"/>
    <property type="match status" value="1"/>
</dbReference>
<organism evidence="2 3">
    <name type="scientific">Monilinia fructicola</name>
    <name type="common">Brown rot fungus</name>
    <name type="synonym">Ciboria fructicola</name>
    <dbReference type="NCBI Taxonomy" id="38448"/>
    <lineage>
        <taxon>Eukaryota</taxon>
        <taxon>Fungi</taxon>
        <taxon>Dikarya</taxon>
        <taxon>Ascomycota</taxon>
        <taxon>Pezizomycotina</taxon>
        <taxon>Leotiomycetes</taxon>
        <taxon>Helotiales</taxon>
        <taxon>Sclerotiniaceae</taxon>
        <taxon>Monilinia</taxon>
    </lineage>
</organism>
<dbReference type="Gene3D" id="3.20.20.80">
    <property type="entry name" value="Glycosidases"/>
    <property type="match status" value="1"/>
</dbReference>